<gene>
    <name evidence="1" type="ORF">CISIN_1g036822mg</name>
</gene>
<dbReference type="Proteomes" id="UP000027120">
    <property type="component" value="Unassembled WGS sequence"/>
</dbReference>
<protein>
    <submittedName>
        <fullName evidence="1">Uncharacterized protein</fullName>
    </submittedName>
</protein>
<name>A0A067EAL5_CITSI</name>
<evidence type="ECO:0000313" key="1">
    <source>
        <dbReference type="EMBL" id="KDO50950.1"/>
    </source>
</evidence>
<organism evidence="1 2">
    <name type="scientific">Citrus sinensis</name>
    <name type="common">Sweet orange</name>
    <name type="synonym">Citrus aurantium var. sinensis</name>
    <dbReference type="NCBI Taxonomy" id="2711"/>
    <lineage>
        <taxon>Eukaryota</taxon>
        <taxon>Viridiplantae</taxon>
        <taxon>Streptophyta</taxon>
        <taxon>Embryophyta</taxon>
        <taxon>Tracheophyta</taxon>
        <taxon>Spermatophyta</taxon>
        <taxon>Magnoliopsida</taxon>
        <taxon>eudicotyledons</taxon>
        <taxon>Gunneridae</taxon>
        <taxon>Pentapetalae</taxon>
        <taxon>rosids</taxon>
        <taxon>malvids</taxon>
        <taxon>Sapindales</taxon>
        <taxon>Rutaceae</taxon>
        <taxon>Aurantioideae</taxon>
        <taxon>Citrus</taxon>
    </lineage>
</organism>
<evidence type="ECO:0000313" key="2">
    <source>
        <dbReference type="Proteomes" id="UP000027120"/>
    </source>
</evidence>
<feature type="non-terminal residue" evidence="1">
    <location>
        <position position="83"/>
    </location>
</feature>
<dbReference type="EMBL" id="KK785065">
    <property type="protein sequence ID" value="KDO50950.1"/>
    <property type="molecule type" value="Genomic_DNA"/>
</dbReference>
<sequence>MANISISSLSPSPTSTSKSFAQVVDFDLYDRTLHTHAQVWVCLYGLSQEYWESRFYWKIAYGIGALLQLDKPTKEGIFGHFAF</sequence>
<keyword evidence="2" id="KW-1185">Reference proteome</keyword>
<dbReference type="AlphaFoldDB" id="A0A067EAL5"/>
<accession>A0A067EAL5</accession>
<reference evidence="1 2" key="1">
    <citation type="submission" date="2014-04" db="EMBL/GenBank/DDBJ databases">
        <authorList>
            <consortium name="International Citrus Genome Consortium"/>
            <person name="Gmitter F."/>
            <person name="Chen C."/>
            <person name="Farmerie W."/>
            <person name="Harkins T."/>
            <person name="Desany B."/>
            <person name="Mohiuddin M."/>
            <person name="Kodira C."/>
            <person name="Borodovsky M."/>
            <person name="Lomsadze A."/>
            <person name="Burns P."/>
            <person name="Jenkins J."/>
            <person name="Prochnik S."/>
            <person name="Shu S."/>
            <person name="Chapman J."/>
            <person name="Pitluck S."/>
            <person name="Schmutz J."/>
            <person name="Rokhsar D."/>
        </authorList>
    </citation>
    <scope>NUCLEOTIDE SEQUENCE</scope>
</reference>
<proteinExistence type="predicted"/>